<evidence type="ECO:0000313" key="2">
    <source>
        <dbReference type="Proteomes" id="UP000553632"/>
    </source>
</evidence>
<protein>
    <recommendedName>
        <fullName evidence="3">Purple acid phosphatase</fullName>
    </recommendedName>
</protein>
<evidence type="ECO:0000313" key="1">
    <source>
        <dbReference type="EMBL" id="KAF4727370.1"/>
    </source>
</evidence>
<comment type="caution">
    <text evidence="1">The sequence shown here is derived from an EMBL/GenBank/DDBJ whole genome shotgun (WGS) entry which is preliminary data.</text>
</comment>
<organism evidence="1 2">
    <name type="scientific">Perkinsus olseni</name>
    <name type="common">Perkinsus atlanticus</name>
    <dbReference type="NCBI Taxonomy" id="32597"/>
    <lineage>
        <taxon>Eukaryota</taxon>
        <taxon>Sar</taxon>
        <taxon>Alveolata</taxon>
        <taxon>Perkinsozoa</taxon>
        <taxon>Perkinsea</taxon>
        <taxon>Perkinsida</taxon>
        <taxon>Perkinsidae</taxon>
        <taxon>Perkinsus</taxon>
    </lineage>
</organism>
<dbReference type="Gene3D" id="3.60.21.10">
    <property type="match status" value="1"/>
</dbReference>
<accession>A0A7J6S5P2</accession>
<dbReference type="Proteomes" id="UP000553632">
    <property type="component" value="Unassembled WGS sequence"/>
</dbReference>
<sequence length="251" mass="27661">MADPTTYTVDDLCDLPAKGSGWRDPGYFHSVLIPNSPELTVKFGSDEFMSEEFKPSTALPPGDPTPHSVGLFGDLGFTGVTTVGGAEGFGKIFYGDFQSPAQTAITANKNIRLNVLIGDLAYANGFLTLWDQYGAEIEDTFGMRSPLMVSVGNHEWGSTNNSQTWRPNFTNNYMLNDAGGECGVPFKHRNPRFNDSGYAWPWWSEVVFDTVLGYTEMKVHNASMLECIFWGHPPNASGQSVKVMDSYVLQK</sequence>
<reference evidence="1 2" key="1">
    <citation type="submission" date="2020-04" db="EMBL/GenBank/DDBJ databases">
        <title>Perkinsus olseni comparative genomics.</title>
        <authorList>
            <person name="Bogema D.R."/>
        </authorList>
    </citation>
    <scope>NUCLEOTIDE SEQUENCE [LARGE SCALE GENOMIC DNA]</scope>
    <source>
        <strain evidence="1 2">ATCC PRA-207</strain>
    </source>
</reference>
<gene>
    <name evidence="1" type="ORF">FOZ63_007216</name>
</gene>
<keyword evidence="2" id="KW-1185">Reference proteome</keyword>
<dbReference type="InterPro" id="IPR029052">
    <property type="entry name" value="Metallo-depent_PP-like"/>
</dbReference>
<name>A0A7J6S5P2_PEROL</name>
<dbReference type="AlphaFoldDB" id="A0A7J6S5P2"/>
<dbReference type="PANTHER" id="PTHR45778">
    <property type="entry name" value="PURPLE ACID PHOSPHATASE-RELATED"/>
    <property type="match status" value="1"/>
</dbReference>
<proteinExistence type="predicted"/>
<evidence type="ECO:0008006" key="3">
    <source>
        <dbReference type="Google" id="ProtNLM"/>
    </source>
</evidence>
<dbReference type="SUPFAM" id="SSF56300">
    <property type="entry name" value="Metallo-dependent phosphatases"/>
    <property type="match status" value="1"/>
</dbReference>
<dbReference type="EMBL" id="JABANO010021105">
    <property type="protein sequence ID" value="KAF4727370.1"/>
    <property type="molecule type" value="Genomic_DNA"/>
</dbReference>